<sequence length="208" mass="24064">MAYDFVYKKHRGWFNTNSCTRFFWRTLVITLDSMITLVRFLIDVEQKIIWMLMSSRVRVKISTNILNTGAKAVWMVVQVPKELSSIGCPTKSTTIDGKETIIMVPPRLLFVQKSGASLWQTVFSTAQSKTFGEEYPTFIKRLKHTLGQQGRSQPEISTIITEKTKVIFVYFDEFYLTIGQRPSIVCLRLSKLGCIGLFTTEFTRFLRY</sequence>
<gene>
    <name evidence="2" type="ORF">PHYBLDRAFT_72855</name>
</gene>
<evidence type="ECO:0000256" key="1">
    <source>
        <dbReference type="SAM" id="Phobius"/>
    </source>
</evidence>
<name>A0A167M429_PHYB8</name>
<protein>
    <submittedName>
        <fullName evidence="2">Uncharacterized protein</fullName>
    </submittedName>
</protein>
<evidence type="ECO:0000313" key="3">
    <source>
        <dbReference type="Proteomes" id="UP000077315"/>
    </source>
</evidence>
<keyword evidence="1" id="KW-1133">Transmembrane helix</keyword>
<dbReference type="InParanoid" id="A0A167M429"/>
<reference evidence="3" key="1">
    <citation type="submission" date="2015-06" db="EMBL/GenBank/DDBJ databases">
        <title>Expansion of signal transduction pathways in fungi by whole-genome duplication.</title>
        <authorList>
            <consortium name="DOE Joint Genome Institute"/>
            <person name="Corrochano L.M."/>
            <person name="Kuo A."/>
            <person name="Marcet-Houben M."/>
            <person name="Polaino S."/>
            <person name="Salamov A."/>
            <person name="Villalobos J.M."/>
            <person name="Alvarez M.I."/>
            <person name="Avalos J."/>
            <person name="Benito E.P."/>
            <person name="Benoit I."/>
            <person name="Burger G."/>
            <person name="Camino L.P."/>
            <person name="Canovas D."/>
            <person name="Cerda-Olmedo E."/>
            <person name="Cheng J.-F."/>
            <person name="Dominguez A."/>
            <person name="Elias M."/>
            <person name="Eslava A.P."/>
            <person name="Glaser F."/>
            <person name="Grimwood J."/>
            <person name="Gutierrez G."/>
            <person name="Heitman J."/>
            <person name="Henrissat B."/>
            <person name="Iturriaga E.A."/>
            <person name="Lang B.F."/>
            <person name="Lavin J.L."/>
            <person name="Lee S."/>
            <person name="Li W."/>
            <person name="Lindquist E."/>
            <person name="Lopez-Garcia S."/>
            <person name="Luque E.M."/>
            <person name="Marcos A.T."/>
            <person name="Martin J."/>
            <person name="McCluskey K."/>
            <person name="Medina H.R."/>
            <person name="Miralles-Duran A."/>
            <person name="Miyazaki A."/>
            <person name="Munoz-Torres E."/>
            <person name="Oguiza J.A."/>
            <person name="Ohm R."/>
            <person name="Olmedo M."/>
            <person name="Orejas M."/>
            <person name="Ortiz-Castellanos L."/>
            <person name="Pisabarro A.G."/>
            <person name="Rodriguez-Romero J."/>
            <person name="Ruiz-Herrera J."/>
            <person name="Ruiz-Vazquez R."/>
            <person name="Sanz C."/>
            <person name="Schackwitz W."/>
            <person name="Schmutz J."/>
            <person name="Shahriari M."/>
            <person name="Shelest E."/>
            <person name="Silva-Franco F."/>
            <person name="Soanes D."/>
            <person name="Syed K."/>
            <person name="Tagua V.G."/>
            <person name="Talbot N.J."/>
            <person name="Thon M."/>
            <person name="De vries R.P."/>
            <person name="Wiebenga A."/>
            <person name="Yadav J.S."/>
            <person name="Braun E.L."/>
            <person name="Baker S."/>
            <person name="Garre V."/>
            <person name="Horwitz B."/>
            <person name="Torres-Martinez S."/>
            <person name="Idnurm A."/>
            <person name="Herrera-Estrella A."/>
            <person name="Gabaldon T."/>
            <person name="Grigoriev I.V."/>
        </authorList>
    </citation>
    <scope>NUCLEOTIDE SEQUENCE [LARGE SCALE GENOMIC DNA]</scope>
    <source>
        <strain evidence="3">NRRL 1555(-)</strain>
    </source>
</reference>
<keyword evidence="3" id="KW-1185">Reference proteome</keyword>
<dbReference type="GeneID" id="29003639"/>
<dbReference type="EMBL" id="KV440985">
    <property type="protein sequence ID" value="OAD71729.1"/>
    <property type="molecule type" value="Genomic_DNA"/>
</dbReference>
<dbReference type="VEuPathDB" id="FungiDB:PHYBLDRAFT_72855"/>
<dbReference type="RefSeq" id="XP_018289769.1">
    <property type="nucleotide sequence ID" value="XM_018442733.1"/>
</dbReference>
<dbReference type="AlphaFoldDB" id="A0A167M429"/>
<dbReference type="Proteomes" id="UP000077315">
    <property type="component" value="Unassembled WGS sequence"/>
</dbReference>
<organism evidence="2 3">
    <name type="scientific">Phycomyces blakesleeanus (strain ATCC 8743b / DSM 1359 / FGSC 10004 / NBRC 33097 / NRRL 1555)</name>
    <dbReference type="NCBI Taxonomy" id="763407"/>
    <lineage>
        <taxon>Eukaryota</taxon>
        <taxon>Fungi</taxon>
        <taxon>Fungi incertae sedis</taxon>
        <taxon>Mucoromycota</taxon>
        <taxon>Mucoromycotina</taxon>
        <taxon>Mucoromycetes</taxon>
        <taxon>Mucorales</taxon>
        <taxon>Phycomycetaceae</taxon>
        <taxon>Phycomyces</taxon>
    </lineage>
</organism>
<proteinExistence type="predicted"/>
<accession>A0A167M429</accession>
<evidence type="ECO:0000313" key="2">
    <source>
        <dbReference type="EMBL" id="OAD71729.1"/>
    </source>
</evidence>
<keyword evidence="1" id="KW-0472">Membrane</keyword>
<feature type="transmembrane region" description="Helical" evidence="1">
    <location>
        <begin position="22"/>
        <end position="42"/>
    </location>
</feature>
<keyword evidence="1" id="KW-0812">Transmembrane</keyword>